<dbReference type="RefSeq" id="WP_089946080.1">
    <property type="nucleotide sequence ID" value="NZ_FNOI01000002.1"/>
</dbReference>
<keyword evidence="1" id="KW-0472">Membrane</keyword>
<feature type="transmembrane region" description="Helical" evidence="1">
    <location>
        <begin position="62"/>
        <end position="83"/>
    </location>
</feature>
<proteinExistence type="predicted"/>
<keyword evidence="1" id="KW-1133">Transmembrane helix</keyword>
<dbReference type="EMBL" id="FNOI01000002">
    <property type="protein sequence ID" value="SDW64125.1"/>
    <property type="molecule type" value="Genomic_DNA"/>
</dbReference>
<protein>
    <submittedName>
        <fullName evidence="2">Uncharacterized protein</fullName>
    </submittedName>
</protein>
<dbReference type="OrthoDB" id="7833467at2"/>
<keyword evidence="1" id="KW-0812">Transmembrane</keyword>
<evidence type="ECO:0000313" key="3">
    <source>
        <dbReference type="Proteomes" id="UP000199441"/>
    </source>
</evidence>
<evidence type="ECO:0000256" key="1">
    <source>
        <dbReference type="SAM" id="Phobius"/>
    </source>
</evidence>
<dbReference type="STRING" id="670155.SAMN04488001_1429"/>
<dbReference type="AlphaFoldDB" id="A0A1H2V751"/>
<feature type="transmembrane region" description="Helical" evidence="1">
    <location>
        <begin position="31"/>
        <end position="50"/>
    </location>
</feature>
<accession>A0A1H2V751</accession>
<name>A0A1H2V751_9RHOB</name>
<reference evidence="3" key="1">
    <citation type="submission" date="2016-10" db="EMBL/GenBank/DDBJ databases">
        <authorList>
            <person name="Varghese N."/>
            <person name="Submissions S."/>
        </authorList>
    </citation>
    <scope>NUCLEOTIDE SEQUENCE [LARGE SCALE GENOMIC DNA]</scope>
    <source>
        <strain evidence="3">DSM 26922</strain>
    </source>
</reference>
<organism evidence="2 3">
    <name type="scientific">Litoreibacter albidus</name>
    <dbReference type="NCBI Taxonomy" id="670155"/>
    <lineage>
        <taxon>Bacteria</taxon>
        <taxon>Pseudomonadati</taxon>
        <taxon>Pseudomonadota</taxon>
        <taxon>Alphaproteobacteria</taxon>
        <taxon>Rhodobacterales</taxon>
        <taxon>Roseobacteraceae</taxon>
        <taxon>Litoreibacter</taxon>
    </lineage>
</organism>
<gene>
    <name evidence="2" type="ORF">SAMN04488001_1429</name>
</gene>
<evidence type="ECO:0000313" key="2">
    <source>
        <dbReference type="EMBL" id="SDW64125.1"/>
    </source>
</evidence>
<keyword evidence="3" id="KW-1185">Reference proteome</keyword>
<sequence>MPDQEPEIITDKPMDLGVYARPDRGLAAADLIALALSAVWLLSAAIYFLVLPSDGEATRGGFVVGMLAVFLPIALIWIGATVVKTARVMREEAARLQAAIDGMRQAYVSQAQTSGMGVKPAVERKLDEIASATKQTQNAVATFATSRQSVVEQAPRQPALINPGVSADSQPVLALGTPVESLSPPLSVEDFIGALNFPEDENDVEGFRQLRRALADHESSKLVRSSQDVLTLLSQDGIYMDDLNPDRSRPELWRLFAKGERGPAVAGIGAVHDRSSLALASGRMRSDAVFRDAVHHFLRQFDKTFAQFAEGATDQDITKLADTRTARCFMLLGRVTGTFD</sequence>
<dbReference type="Proteomes" id="UP000199441">
    <property type="component" value="Unassembled WGS sequence"/>
</dbReference>